<comment type="caution">
    <text evidence="2">The sequence shown here is derived from an EMBL/GenBank/DDBJ whole genome shotgun (WGS) entry which is preliminary data.</text>
</comment>
<dbReference type="SUPFAM" id="SSF51717">
    <property type="entry name" value="Dihydropteroate synthetase-like"/>
    <property type="match status" value="1"/>
</dbReference>
<dbReference type="InterPro" id="IPR045406">
    <property type="entry name" value="DUF6513"/>
</dbReference>
<gene>
    <name evidence="2" type="ORF">DFQ59_10529</name>
</gene>
<name>A0A369CC50_9GAMM</name>
<dbReference type="InterPro" id="IPR000489">
    <property type="entry name" value="Pterin-binding_dom"/>
</dbReference>
<dbReference type="GO" id="GO:0042558">
    <property type="term" value="P:pteridine-containing compound metabolic process"/>
    <property type="evidence" value="ECO:0007669"/>
    <property type="project" value="InterPro"/>
</dbReference>
<evidence type="ECO:0000313" key="3">
    <source>
        <dbReference type="Proteomes" id="UP000252707"/>
    </source>
</evidence>
<evidence type="ECO:0000259" key="1">
    <source>
        <dbReference type="PROSITE" id="PS50972"/>
    </source>
</evidence>
<dbReference type="RefSeq" id="WP_114279813.1">
    <property type="nucleotide sequence ID" value="NZ_QPJY01000005.1"/>
</dbReference>
<sequence length="463" mass="49823">MSGHVLFLTGRLAEANLRRVLEGLAPLPFRWEIRQLGVSVAALLTAEMIARRLPGAGGAERIVVPGRCRGDLEALAARYGVPVERGPEELMDLPEYLGRDGGGPPDLSEHDVRIFAEITDAPRLTVAAILERAAALAADGADVIDLGCLPDTPFPHLAEAVEALCGAGHRVSVDSLRPEDLIAGDRAGAAFLLSLTPETLWVAEETAAVPVLIPGPDGGLEALGASLEWMAERGRPCIADPVLDPIHFGFADSLVRYHTLRGRYPGAELMLGVGNLTELTEADTTGINALLFGFASELGIRHVLTTQVSPHCASAVREADLARRIMFRARAEQRLPKRLHGGLAAHRERRPFPYTPEEIAAAAGAVRDPNFRIQVSRAGIHVYNRDGVRSGSDPFELYPALGVEGDGGHAFYLGVELARAEIAHRLGKRYVQDQPLDWGSVVRPPAVDLERQAAPGPTRRRRA</sequence>
<proteinExistence type="predicted"/>
<dbReference type="Proteomes" id="UP000252707">
    <property type="component" value="Unassembled WGS sequence"/>
</dbReference>
<reference evidence="2 3" key="1">
    <citation type="submission" date="2018-07" db="EMBL/GenBank/DDBJ databases">
        <title>Genomic Encyclopedia of Type Strains, Phase IV (KMG-IV): sequencing the most valuable type-strain genomes for metagenomic binning, comparative biology and taxonomic classification.</title>
        <authorList>
            <person name="Goeker M."/>
        </authorList>
    </citation>
    <scope>NUCLEOTIDE SEQUENCE [LARGE SCALE GENOMIC DNA]</scope>
    <source>
        <strain evidence="2 3">DSM 26407</strain>
    </source>
</reference>
<dbReference type="AlphaFoldDB" id="A0A369CC50"/>
<evidence type="ECO:0000313" key="2">
    <source>
        <dbReference type="EMBL" id="RCX30197.1"/>
    </source>
</evidence>
<dbReference type="Pfam" id="PF20123">
    <property type="entry name" value="DUF6513"/>
    <property type="match status" value="1"/>
</dbReference>
<dbReference type="PROSITE" id="PS50972">
    <property type="entry name" value="PTERIN_BINDING"/>
    <property type="match status" value="1"/>
</dbReference>
<accession>A0A369CC50</accession>
<protein>
    <submittedName>
        <fullName evidence="2">Dihydropteroate synthase-like protein</fullName>
    </submittedName>
</protein>
<organism evidence="2 3">
    <name type="scientific">Thioalbus denitrificans</name>
    <dbReference type="NCBI Taxonomy" id="547122"/>
    <lineage>
        <taxon>Bacteria</taxon>
        <taxon>Pseudomonadati</taxon>
        <taxon>Pseudomonadota</taxon>
        <taxon>Gammaproteobacteria</taxon>
        <taxon>Chromatiales</taxon>
        <taxon>Ectothiorhodospiraceae</taxon>
        <taxon>Thioalbus</taxon>
    </lineage>
</organism>
<dbReference type="OrthoDB" id="4029442at2"/>
<dbReference type="InterPro" id="IPR011005">
    <property type="entry name" value="Dihydropteroate_synth-like_sf"/>
</dbReference>
<dbReference type="EMBL" id="QPJY01000005">
    <property type="protein sequence ID" value="RCX30197.1"/>
    <property type="molecule type" value="Genomic_DNA"/>
</dbReference>
<feature type="domain" description="Pterin-binding" evidence="1">
    <location>
        <begin position="94"/>
        <end position="327"/>
    </location>
</feature>
<keyword evidence="3" id="KW-1185">Reference proteome</keyword>